<reference evidence="1" key="2">
    <citation type="journal article" date="2024" name="Plant">
        <title>Genomic evolution and insights into agronomic trait innovations of Sesamum species.</title>
        <authorList>
            <person name="Miao H."/>
            <person name="Wang L."/>
            <person name="Qu L."/>
            <person name="Liu H."/>
            <person name="Sun Y."/>
            <person name="Le M."/>
            <person name="Wang Q."/>
            <person name="Wei S."/>
            <person name="Zheng Y."/>
            <person name="Lin W."/>
            <person name="Duan Y."/>
            <person name="Cao H."/>
            <person name="Xiong S."/>
            <person name="Wang X."/>
            <person name="Wei L."/>
            <person name="Li C."/>
            <person name="Ma Q."/>
            <person name="Ju M."/>
            <person name="Zhao R."/>
            <person name="Li G."/>
            <person name="Mu C."/>
            <person name="Tian Q."/>
            <person name="Mei H."/>
            <person name="Zhang T."/>
            <person name="Gao T."/>
            <person name="Zhang H."/>
        </authorList>
    </citation>
    <scope>NUCLEOTIDE SEQUENCE</scope>
    <source>
        <strain evidence="1">KEN1</strain>
    </source>
</reference>
<name>A0AAW2Y8E3_9LAMI</name>
<accession>A0AAW2Y8E3</accession>
<comment type="caution">
    <text evidence="1">The sequence shown here is derived from an EMBL/GenBank/DDBJ whole genome shotgun (WGS) entry which is preliminary data.</text>
</comment>
<protein>
    <submittedName>
        <fullName evidence="1">Uncharacterized protein</fullName>
    </submittedName>
</protein>
<sequence length="73" mass="8057">MAIKMDNANFSMHEVLVDNGSSTDIIFMEVLRKMGLEDANLNPVQMPLVDFWGSEVTSLGTIDLPISMGDEPK</sequence>
<proteinExistence type="predicted"/>
<reference evidence="1" key="1">
    <citation type="submission" date="2020-06" db="EMBL/GenBank/DDBJ databases">
        <authorList>
            <person name="Li T."/>
            <person name="Hu X."/>
            <person name="Zhang T."/>
            <person name="Song X."/>
            <person name="Zhang H."/>
            <person name="Dai N."/>
            <person name="Sheng W."/>
            <person name="Hou X."/>
            <person name="Wei L."/>
        </authorList>
    </citation>
    <scope>NUCLEOTIDE SEQUENCE</scope>
    <source>
        <strain evidence="1">KEN1</strain>
        <tissue evidence="1">Leaf</tissue>
    </source>
</reference>
<organism evidence="1">
    <name type="scientific">Sesamum latifolium</name>
    <dbReference type="NCBI Taxonomy" id="2727402"/>
    <lineage>
        <taxon>Eukaryota</taxon>
        <taxon>Viridiplantae</taxon>
        <taxon>Streptophyta</taxon>
        <taxon>Embryophyta</taxon>
        <taxon>Tracheophyta</taxon>
        <taxon>Spermatophyta</taxon>
        <taxon>Magnoliopsida</taxon>
        <taxon>eudicotyledons</taxon>
        <taxon>Gunneridae</taxon>
        <taxon>Pentapetalae</taxon>
        <taxon>asterids</taxon>
        <taxon>lamiids</taxon>
        <taxon>Lamiales</taxon>
        <taxon>Pedaliaceae</taxon>
        <taxon>Sesamum</taxon>
    </lineage>
</organism>
<evidence type="ECO:0000313" key="1">
    <source>
        <dbReference type="EMBL" id="KAL0462027.1"/>
    </source>
</evidence>
<dbReference type="EMBL" id="JACGWN010000001">
    <property type="protein sequence ID" value="KAL0462027.1"/>
    <property type="molecule type" value="Genomic_DNA"/>
</dbReference>
<dbReference type="AlphaFoldDB" id="A0AAW2Y8E3"/>
<dbReference type="PANTHER" id="PTHR33240:SF17">
    <property type="entry name" value="EUKARYOTIC PEPTIDE CHAIN RELEASE FACTOR GTP-BINDING SUBUNIT-LIKE"/>
    <property type="match status" value="1"/>
</dbReference>
<dbReference type="PANTHER" id="PTHR33240">
    <property type="entry name" value="OS08G0508500 PROTEIN"/>
    <property type="match status" value="1"/>
</dbReference>
<gene>
    <name evidence="1" type="ORF">Slati_0090300</name>
</gene>